<dbReference type="Proteomes" id="UP000003452">
    <property type="component" value="Unassembled WGS sequence"/>
</dbReference>
<accession>B5D0I8</accession>
<organism evidence="1 2">
    <name type="scientific">Phocaeicola plebeius (strain DSM 17135 / JCM 12973 / CCUG 54634 / M2)</name>
    <name type="common">Bacteroides plebeius</name>
    <dbReference type="NCBI Taxonomy" id="484018"/>
    <lineage>
        <taxon>Bacteria</taxon>
        <taxon>Pseudomonadati</taxon>
        <taxon>Bacteroidota</taxon>
        <taxon>Bacteroidia</taxon>
        <taxon>Bacteroidales</taxon>
        <taxon>Bacteroidaceae</taxon>
        <taxon>Phocaeicola</taxon>
    </lineage>
</organism>
<gene>
    <name evidence="1" type="ORF">BACPLE_02515</name>
</gene>
<comment type="caution">
    <text evidence="1">The sequence shown here is derived from an EMBL/GenBank/DDBJ whole genome shotgun (WGS) entry which is preliminary data.</text>
</comment>
<dbReference type="HOGENOM" id="CLU_3149625_0_0_10"/>
<dbReference type="AlphaFoldDB" id="B5D0I8"/>
<protein>
    <submittedName>
        <fullName evidence="1">Uncharacterized protein</fullName>
    </submittedName>
</protein>
<reference evidence="1 2" key="1">
    <citation type="submission" date="2008-08" db="EMBL/GenBank/DDBJ databases">
        <title>Draft genome sequence of Bacteroides plebeius (DSM 17135).</title>
        <authorList>
            <person name="Sudarsanam P."/>
            <person name="Ley R."/>
            <person name="Guruge J."/>
            <person name="Turnbaugh P.J."/>
            <person name="Mahowald M."/>
            <person name="Liep D."/>
            <person name="Gordon J."/>
        </authorList>
    </citation>
    <scope>NUCLEOTIDE SEQUENCE [LARGE SCALE GENOMIC DNA]</scope>
    <source>
        <strain evidence="2">DSM 17135 / JCM 12973 / M2</strain>
    </source>
</reference>
<dbReference type="EMBL" id="ABQC02000021">
    <property type="protein sequence ID" value="EDY95032.1"/>
    <property type="molecule type" value="Genomic_DNA"/>
</dbReference>
<evidence type="ECO:0000313" key="2">
    <source>
        <dbReference type="Proteomes" id="UP000003452"/>
    </source>
</evidence>
<name>B5D0I8_PHOPM</name>
<sequence length="48" mass="5976">MKKDDFRQLRKNFTIFRCHIPILQRVGYISLFAFYHFKFFSLLPYLIC</sequence>
<reference evidence="1 2" key="2">
    <citation type="submission" date="2008-08" db="EMBL/GenBank/DDBJ databases">
        <authorList>
            <person name="Fulton L."/>
            <person name="Clifton S."/>
            <person name="Fulton B."/>
            <person name="Xu J."/>
            <person name="Minx P."/>
            <person name="Pepin K.H."/>
            <person name="Johnson M."/>
            <person name="Thiruvilangam P."/>
            <person name="Bhonagiri V."/>
            <person name="Nash W.E."/>
            <person name="Mardis E.R."/>
            <person name="Wilson R.K."/>
        </authorList>
    </citation>
    <scope>NUCLEOTIDE SEQUENCE [LARGE SCALE GENOMIC DNA]</scope>
    <source>
        <strain evidence="2">DSM 17135 / JCM 12973 / M2</strain>
    </source>
</reference>
<proteinExistence type="predicted"/>
<evidence type="ECO:0000313" key="1">
    <source>
        <dbReference type="EMBL" id="EDY95032.1"/>
    </source>
</evidence>